<feature type="transmembrane region" description="Helical" evidence="9">
    <location>
        <begin position="208"/>
        <end position="227"/>
    </location>
</feature>
<dbReference type="Pfam" id="PF00892">
    <property type="entry name" value="EamA"/>
    <property type="match status" value="2"/>
</dbReference>
<feature type="transmembrane region" description="Helical" evidence="9">
    <location>
        <begin position="91"/>
        <end position="114"/>
    </location>
</feature>
<keyword evidence="3" id="KW-0813">Transport</keyword>
<evidence type="ECO:0000256" key="4">
    <source>
        <dbReference type="ARBA" id="ARBA00022475"/>
    </source>
</evidence>
<dbReference type="PANTHER" id="PTHR32322">
    <property type="entry name" value="INNER MEMBRANE TRANSPORTER"/>
    <property type="match status" value="1"/>
</dbReference>
<dbReference type="PANTHER" id="PTHR32322:SF2">
    <property type="entry name" value="EAMA DOMAIN-CONTAINING PROTEIN"/>
    <property type="match status" value="1"/>
</dbReference>
<keyword evidence="8 9" id="KW-0472">Membrane</keyword>
<evidence type="ECO:0000256" key="5">
    <source>
        <dbReference type="ARBA" id="ARBA00022692"/>
    </source>
</evidence>
<evidence type="ECO:0000256" key="2">
    <source>
        <dbReference type="ARBA" id="ARBA00007362"/>
    </source>
</evidence>
<dbReference type="InterPro" id="IPR004779">
    <property type="entry name" value="CO/AA/NH_transpt"/>
</dbReference>
<feature type="transmembrane region" description="Helical" evidence="9">
    <location>
        <begin position="35"/>
        <end position="55"/>
    </location>
</feature>
<evidence type="ECO:0000256" key="1">
    <source>
        <dbReference type="ARBA" id="ARBA00004651"/>
    </source>
</evidence>
<reference evidence="11" key="1">
    <citation type="submission" date="2022-12" db="EMBL/GenBank/DDBJ databases">
        <title>Genomic of Bacillus halotolerans.</title>
        <authorList>
            <person name="Xu G."/>
            <person name="Ding Y."/>
        </authorList>
    </citation>
    <scope>NUCLEOTIDE SEQUENCE</scope>
    <source>
        <strain evidence="11">B13</strain>
    </source>
</reference>
<sequence>MKGNVYSLFVLIAAFFWGTTGTVQALAPESATPLAFGAVRLLVGGSAMLLVVWISRELHVKNWSWPPVFLAAICMACYQPLFFTAVKETGIAVGTVIAIGSAPIIAGSLEWAVLKKRPRNSWWIATVLALAGCWLLFSDGSNVRIDVSGALMAIGAGASFAVYTLISKSMMKTQPPRAASAVVFMLSAILLMPLLWQSDLSWMLTPKGWGTSLYIGLIATCAAYFLFAKGLTGVPASAAVTLSLAEPLTASLLGVFFIGEMLSLSSWLGIVLMMLGLLVISGAPRKQKPAEAAHVS</sequence>
<keyword evidence="5 9" id="KW-0812">Transmembrane</keyword>
<dbReference type="Proteomes" id="UP001164713">
    <property type="component" value="Chromosome"/>
</dbReference>
<dbReference type="SUPFAM" id="SSF103481">
    <property type="entry name" value="Multidrug resistance efflux transporter EmrE"/>
    <property type="match status" value="2"/>
</dbReference>
<proteinExistence type="inferred from homology"/>
<comment type="similarity">
    <text evidence="2">Belongs to the EamA transporter family.</text>
</comment>
<keyword evidence="4" id="KW-1003">Cell membrane</keyword>
<name>A0ABY7I0X5_9BACI</name>
<organism evidence="11 12">
    <name type="scientific">Bacillus halotolerans</name>
    <dbReference type="NCBI Taxonomy" id="260554"/>
    <lineage>
        <taxon>Bacteria</taxon>
        <taxon>Bacillati</taxon>
        <taxon>Bacillota</taxon>
        <taxon>Bacilli</taxon>
        <taxon>Bacillales</taxon>
        <taxon>Bacillaceae</taxon>
        <taxon>Bacillus</taxon>
    </lineage>
</organism>
<feature type="transmembrane region" description="Helical" evidence="9">
    <location>
        <begin position="121"/>
        <end position="137"/>
    </location>
</feature>
<dbReference type="NCBIfam" id="TIGR00950">
    <property type="entry name" value="2A78"/>
    <property type="match status" value="1"/>
</dbReference>
<evidence type="ECO:0000256" key="7">
    <source>
        <dbReference type="ARBA" id="ARBA00022989"/>
    </source>
</evidence>
<dbReference type="InterPro" id="IPR000620">
    <property type="entry name" value="EamA_dom"/>
</dbReference>
<keyword evidence="6" id="KW-0677">Repeat</keyword>
<dbReference type="Gene3D" id="1.10.3730.20">
    <property type="match status" value="1"/>
</dbReference>
<feature type="transmembrane region" description="Helical" evidence="9">
    <location>
        <begin position="239"/>
        <end position="258"/>
    </location>
</feature>
<dbReference type="EMBL" id="CP114066">
    <property type="protein sequence ID" value="WAT21133.1"/>
    <property type="molecule type" value="Genomic_DNA"/>
</dbReference>
<feature type="transmembrane region" description="Helical" evidence="9">
    <location>
        <begin position="178"/>
        <end position="196"/>
    </location>
</feature>
<dbReference type="InterPro" id="IPR037185">
    <property type="entry name" value="EmrE-like"/>
</dbReference>
<feature type="domain" description="EamA" evidence="10">
    <location>
        <begin position="8"/>
        <end position="137"/>
    </location>
</feature>
<accession>A0ABY7I0X5</accession>
<evidence type="ECO:0000256" key="3">
    <source>
        <dbReference type="ARBA" id="ARBA00022448"/>
    </source>
</evidence>
<evidence type="ECO:0000259" key="10">
    <source>
        <dbReference type="Pfam" id="PF00892"/>
    </source>
</evidence>
<keyword evidence="12" id="KW-1185">Reference proteome</keyword>
<feature type="domain" description="EamA" evidence="10">
    <location>
        <begin position="148"/>
        <end position="281"/>
    </location>
</feature>
<evidence type="ECO:0000256" key="8">
    <source>
        <dbReference type="ARBA" id="ARBA00023136"/>
    </source>
</evidence>
<evidence type="ECO:0000256" key="9">
    <source>
        <dbReference type="SAM" id="Phobius"/>
    </source>
</evidence>
<feature type="transmembrane region" description="Helical" evidence="9">
    <location>
        <begin position="264"/>
        <end position="283"/>
    </location>
</feature>
<gene>
    <name evidence="11" type="ORF">O0R52_19625</name>
</gene>
<comment type="subcellular location">
    <subcellularLocation>
        <location evidence="1">Cell membrane</location>
        <topology evidence="1">Multi-pass membrane protein</topology>
    </subcellularLocation>
</comment>
<keyword evidence="7 9" id="KW-1133">Transmembrane helix</keyword>
<dbReference type="RefSeq" id="WP_106294939.1">
    <property type="nucleotide sequence ID" value="NZ_CP114066.1"/>
</dbReference>
<evidence type="ECO:0000313" key="12">
    <source>
        <dbReference type="Proteomes" id="UP001164713"/>
    </source>
</evidence>
<feature type="transmembrane region" description="Helical" evidence="9">
    <location>
        <begin position="67"/>
        <end position="85"/>
    </location>
</feature>
<dbReference type="InterPro" id="IPR050638">
    <property type="entry name" value="AA-Vitamin_Transporters"/>
</dbReference>
<feature type="transmembrane region" description="Helical" evidence="9">
    <location>
        <begin position="149"/>
        <end position="166"/>
    </location>
</feature>
<evidence type="ECO:0000313" key="11">
    <source>
        <dbReference type="EMBL" id="WAT21133.1"/>
    </source>
</evidence>
<evidence type="ECO:0000256" key="6">
    <source>
        <dbReference type="ARBA" id="ARBA00022737"/>
    </source>
</evidence>
<protein>
    <submittedName>
        <fullName evidence="11">Carboxylate/amino acid/amine transporter</fullName>
    </submittedName>
</protein>